<dbReference type="InterPro" id="IPR041118">
    <property type="entry name" value="Rx_N"/>
</dbReference>
<evidence type="ECO:0000256" key="3">
    <source>
        <dbReference type="ARBA" id="ARBA00022821"/>
    </source>
</evidence>
<evidence type="ECO:0000313" key="6">
    <source>
        <dbReference type="EMBL" id="KAK7826161.1"/>
    </source>
</evidence>
<keyword evidence="1" id="KW-0677">Repeat</keyword>
<dbReference type="InterPro" id="IPR002182">
    <property type="entry name" value="NB-ARC"/>
</dbReference>
<dbReference type="PANTHER" id="PTHR19338">
    <property type="entry name" value="TRANSLOCASE OF INNER MITOCHONDRIAL MEMBRANE 13 HOMOLOG"/>
    <property type="match status" value="1"/>
</dbReference>
<sequence>MAVLMVGGAIRVLLDYLDSKEIKDFFLLHDYRFLEELKISLQFAAKVINNAEERRDKETKVQDWLNDLEEAVYFTQDFMVDICNLLDSWGGGSRADKSKEHERRMIEQFKVRMEIILKRMEFIHESGEFIAALDFRRLPPDETGSAESSLSKSQYAAAAECSLPMTQGAVQSSFDMTLGATQSSLAITQGAAVAECSLPVAQGVAAAEYSFSMIKKVNNGSPEMLKNKLQSLLLVVDDAEEKQYRSKVVKEWLDKLQDVVYDKEDLIDEIHTEGFQHRLDEILDRVESLAKRKDELGLKKRIEHNMEKSLRMPAASFGDDNSKVIYGRESDKKEIIDLLLSNDANGRKLSVISLLANDGMGKTTLARLIYKDHRVTEHFDLKAWAYVSDLSDTFMVTKAVFE</sequence>
<keyword evidence="2" id="KW-0547">Nucleotide-binding</keyword>
<proteinExistence type="predicted"/>
<dbReference type="Gene3D" id="1.20.5.4130">
    <property type="match status" value="1"/>
</dbReference>
<dbReference type="Proteomes" id="UP000237347">
    <property type="component" value="Unassembled WGS sequence"/>
</dbReference>
<organism evidence="6 7">
    <name type="scientific">Quercus suber</name>
    <name type="common">Cork oak</name>
    <dbReference type="NCBI Taxonomy" id="58331"/>
    <lineage>
        <taxon>Eukaryota</taxon>
        <taxon>Viridiplantae</taxon>
        <taxon>Streptophyta</taxon>
        <taxon>Embryophyta</taxon>
        <taxon>Tracheophyta</taxon>
        <taxon>Spermatophyta</taxon>
        <taxon>Magnoliopsida</taxon>
        <taxon>eudicotyledons</taxon>
        <taxon>Gunneridae</taxon>
        <taxon>Pentapetalae</taxon>
        <taxon>rosids</taxon>
        <taxon>fabids</taxon>
        <taxon>Fagales</taxon>
        <taxon>Fagaceae</taxon>
        <taxon>Quercus</taxon>
    </lineage>
</organism>
<dbReference type="SUPFAM" id="SSF52540">
    <property type="entry name" value="P-loop containing nucleoside triphosphate hydrolases"/>
    <property type="match status" value="1"/>
</dbReference>
<evidence type="ECO:0000256" key="1">
    <source>
        <dbReference type="ARBA" id="ARBA00022737"/>
    </source>
</evidence>
<keyword evidence="7" id="KW-1185">Reference proteome</keyword>
<keyword evidence="3" id="KW-0611">Plant defense</keyword>
<dbReference type="GO" id="GO:0006952">
    <property type="term" value="P:defense response"/>
    <property type="evidence" value="ECO:0007669"/>
    <property type="project" value="UniProtKB-KW"/>
</dbReference>
<dbReference type="Gene3D" id="3.40.50.300">
    <property type="entry name" value="P-loop containing nucleotide triphosphate hydrolases"/>
    <property type="match status" value="1"/>
</dbReference>
<dbReference type="InterPro" id="IPR027417">
    <property type="entry name" value="P-loop_NTPase"/>
</dbReference>
<dbReference type="PANTHER" id="PTHR19338:SF73">
    <property type="entry name" value="DISEASE RESISTANCE PROTEIN RGA2-LIKE"/>
    <property type="match status" value="1"/>
</dbReference>
<comment type="caution">
    <text evidence="6">The sequence shown here is derived from an EMBL/GenBank/DDBJ whole genome shotgun (WGS) entry which is preliminary data.</text>
</comment>
<accession>A0AAW0JJ73</accession>
<dbReference type="Pfam" id="PF00931">
    <property type="entry name" value="NB-ARC"/>
    <property type="match status" value="1"/>
</dbReference>
<name>A0AAW0JJ73_QUESU</name>
<feature type="domain" description="NB-ARC" evidence="4">
    <location>
        <begin position="329"/>
        <end position="400"/>
    </location>
</feature>
<dbReference type="EMBL" id="PKMF04000553">
    <property type="protein sequence ID" value="KAK7826161.1"/>
    <property type="molecule type" value="Genomic_DNA"/>
</dbReference>
<evidence type="ECO:0000259" key="5">
    <source>
        <dbReference type="Pfam" id="PF18052"/>
    </source>
</evidence>
<dbReference type="AlphaFoldDB" id="A0AAW0JJ73"/>
<dbReference type="Pfam" id="PF18052">
    <property type="entry name" value="Rx_N"/>
    <property type="match status" value="1"/>
</dbReference>
<reference evidence="6 7" key="1">
    <citation type="journal article" date="2018" name="Sci. Data">
        <title>The draft genome sequence of cork oak.</title>
        <authorList>
            <person name="Ramos A.M."/>
            <person name="Usie A."/>
            <person name="Barbosa P."/>
            <person name="Barros P.M."/>
            <person name="Capote T."/>
            <person name="Chaves I."/>
            <person name="Simoes F."/>
            <person name="Abreu I."/>
            <person name="Carrasquinho I."/>
            <person name="Faro C."/>
            <person name="Guimaraes J.B."/>
            <person name="Mendonca D."/>
            <person name="Nobrega F."/>
            <person name="Rodrigues L."/>
            <person name="Saibo N.J.M."/>
            <person name="Varela M.C."/>
            <person name="Egas C."/>
            <person name="Matos J."/>
            <person name="Miguel C.M."/>
            <person name="Oliveira M.M."/>
            <person name="Ricardo C.P."/>
            <person name="Goncalves S."/>
        </authorList>
    </citation>
    <scope>NUCLEOTIDE SEQUENCE [LARGE SCALE GENOMIC DNA]</scope>
    <source>
        <strain evidence="7">cv. HL8</strain>
    </source>
</reference>
<gene>
    <name evidence="6" type="primary">RPPL1_11</name>
    <name evidence="6" type="ORF">CFP56_032401</name>
</gene>
<feature type="domain" description="Disease resistance N-terminal" evidence="5">
    <location>
        <begin position="222"/>
        <end position="284"/>
    </location>
</feature>
<dbReference type="GO" id="GO:0043531">
    <property type="term" value="F:ADP binding"/>
    <property type="evidence" value="ECO:0007669"/>
    <property type="project" value="InterPro"/>
</dbReference>
<evidence type="ECO:0000259" key="4">
    <source>
        <dbReference type="Pfam" id="PF00931"/>
    </source>
</evidence>
<evidence type="ECO:0000313" key="7">
    <source>
        <dbReference type="Proteomes" id="UP000237347"/>
    </source>
</evidence>
<protein>
    <submittedName>
        <fullName evidence="6">Disease resistance rpp13-like protein 1</fullName>
    </submittedName>
</protein>
<evidence type="ECO:0000256" key="2">
    <source>
        <dbReference type="ARBA" id="ARBA00022741"/>
    </source>
</evidence>